<dbReference type="GO" id="GO:0046872">
    <property type="term" value="F:metal ion binding"/>
    <property type="evidence" value="ECO:0007669"/>
    <property type="project" value="UniProtKB-KW"/>
</dbReference>
<dbReference type="AlphaFoldDB" id="A0AAV7JRW0"/>
<dbReference type="Proteomes" id="UP001165289">
    <property type="component" value="Unassembled WGS sequence"/>
</dbReference>
<keyword evidence="11" id="KW-0712">Selenocysteine</keyword>
<dbReference type="SUPFAM" id="SSF51316">
    <property type="entry name" value="Mss4-like"/>
    <property type="match status" value="1"/>
</dbReference>
<keyword evidence="19" id="KW-1185">Reference proteome</keyword>
<evidence type="ECO:0000256" key="3">
    <source>
        <dbReference type="ARBA" id="ARBA00004245"/>
    </source>
</evidence>
<dbReference type="PANTHER" id="PTHR46755">
    <property type="entry name" value="METHIONINE-R-SULFOXIDE REDUCTASE B1"/>
    <property type="match status" value="1"/>
</dbReference>
<keyword evidence="6" id="KW-0963">Cytoplasm</keyword>
<keyword evidence="9" id="KW-0862">Zinc</keyword>
<evidence type="ECO:0000256" key="10">
    <source>
        <dbReference type="ARBA" id="ARBA00022859"/>
    </source>
</evidence>
<dbReference type="Pfam" id="PF01641">
    <property type="entry name" value="SelR"/>
    <property type="match status" value="1"/>
</dbReference>
<dbReference type="GO" id="GO:0033743">
    <property type="term" value="F:peptide-methionine (R)-S-oxide reductase activity"/>
    <property type="evidence" value="ECO:0007669"/>
    <property type="project" value="UniProtKB-EC"/>
</dbReference>
<comment type="function">
    <text evidence="15">Methionine-sulfoxide reductase that specifically reduces methionine (R)-sulfoxide back to methionine. While in many cases, methionine oxidation is the result of random oxidation following oxidative stress, methionine oxidation is also a post-translational modification that takes place on specific residue. Acts as a regulator of actin assembly by reducing methionine (R)-sulfoxide mediated by MICALs (MICAL1, MICAL2 or MICAL3) on actin, thereby promoting filament repolymerization. Plays a role in innate immunity by reducing oxidized actin, leading to actin repolymerization in macrophages.</text>
</comment>
<dbReference type="GO" id="GO:0045087">
    <property type="term" value="P:innate immune response"/>
    <property type="evidence" value="ECO:0007669"/>
    <property type="project" value="UniProtKB-KW"/>
</dbReference>
<dbReference type="InterPro" id="IPR002579">
    <property type="entry name" value="Met_Sox_Rdtase_MsrB_dom"/>
</dbReference>
<evidence type="ECO:0000259" key="17">
    <source>
        <dbReference type="PROSITE" id="PS51790"/>
    </source>
</evidence>
<name>A0AAV7JRW0_9METZ</name>
<comment type="catalytic activity">
    <reaction evidence="16">
        <text>L-methionyl-[protein] + [thioredoxin]-disulfide + H2O = L-methionyl-(R)-S-oxide-[protein] + [thioredoxin]-dithiol</text>
        <dbReference type="Rhea" id="RHEA:24164"/>
        <dbReference type="Rhea" id="RHEA-COMP:10698"/>
        <dbReference type="Rhea" id="RHEA-COMP:10700"/>
        <dbReference type="Rhea" id="RHEA-COMP:12313"/>
        <dbReference type="Rhea" id="RHEA-COMP:12314"/>
        <dbReference type="ChEBI" id="CHEBI:15377"/>
        <dbReference type="ChEBI" id="CHEBI:16044"/>
        <dbReference type="ChEBI" id="CHEBI:29950"/>
        <dbReference type="ChEBI" id="CHEBI:45764"/>
        <dbReference type="ChEBI" id="CHEBI:50058"/>
        <dbReference type="EC" id="1.8.4.12"/>
    </reaction>
</comment>
<evidence type="ECO:0000256" key="11">
    <source>
        <dbReference type="ARBA" id="ARBA00022933"/>
    </source>
</evidence>
<dbReference type="GO" id="GO:0005856">
    <property type="term" value="C:cytoskeleton"/>
    <property type="evidence" value="ECO:0007669"/>
    <property type="project" value="UniProtKB-SubCell"/>
</dbReference>
<proteinExistence type="inferred from homology"/>
<keyword evidence="14" id="KW-0539">Nucleus</keyword>
<comment type="similarity">
    <text evidence="4">Belongs to the MsrB Met sulfoxide reductase family.</text>
</comment>
<organism evidence="18 19">
    <name type="scientific">Oopsacas minuta</name>
    <dbReference type="NCBI Taxonomy" id="111878"/>
    <lineage>
        <taxon>Eukaryota</taxon>
        <taxon>Metazoa</taxon>
        <taxon>Porifera</taxon>
        <taxon>Hexactinellida</taxon>
        <taxon>Hexasterophora</taxon>
        <taxon>Lyssacinosida</taxon>
        <taxon>Leucopsacidae</taxon>
        <taxon>Oopsacas</taxon>
    </lineage>
</organism>
<evidence type="ECO:0000256" key="2">
    <source>
        <dbReference type="ARBA" id="ARBA00004123"/>
    </source>
</evidence>
<evidence type="ECO:0000256" key="5">
    <source>
        <dbReference type="ARBA" id="ARBA00012499"/>
    </source>
</evidence>
<comment type="subcellular location">
    <subcellularLocation>
        <location evidence="3">Cytoplasm</location>
        <location evidence="3">Cytoskeleton</location>
    </subcellularLocation>
    <subcellularLocation>
        <location evidence="2">Nucleus</location>
    </subcellularLocation>
</comment>
<protein>
    <recommendedName>
        <fullName evidence="5">peptide-methionine (R)-S-oxide reductase</fullName>
        <ecNumber evidence="5">1.8.4.12</ecNumber>
    </recommendedName>
</protein>
<accession>A0AAV7JRW0</accession>
<dbReference type="Gene3D" id="2.170.150.20">
    <property type="entry name" value="Peptide methionine sulfoxide reductase"/>
    <property type="match status" value="1"/>
</dbReference>
<comment type="caution">
    <text evidence="18">The sequence shown here is derived from an EMBL/GenBank/DDBJ whole genome shotgun (WGS) entry which is preliminary data.</text>
</comment>
<keyword evidence="8" id="KW-0479">Metal-binding</keyword>
<evidence type="ECO:0000256" key="14">
    <source>
        <dbReference type="ARBA" id="ARBA00023242"/>
    </source>
</evidence>
<keyword evidence="12" id="KW-0560">Oxidoreductase</keyword>
<evidence type="ECO:0000256" key="1">
    <source>
        <dbReference type="ARBA" id="ARBA00001947"/>
    </source>
</evidence>
<dbReference type="InterPro" id="IPR011057">
    <property type="entry name" value="Mss4-like_sf"/>
</dbReference>
<evidence type="ECO:0000256" key="7">
    <source>
        <dbReference type="ARBA" id="ARBA00022588"/>
    </source>
</evidence>
<evidence type="ECO:0000256" key="9">
    <source>
        <dbReference type="ARBA" id="ARBA00022833"/>
    </source>
</evidence>
<evidence type="ECO:0000313" key="19">
    <source>
        <dbReference type="Proteomes" id="UP001165289"/>
    </source>
</evidence>
<evidence type="ECO:0000256" key="4">
    <source>
        <dbReference type="ARBA" id="ARBA00007174"/>
    </source>
</evidence>
<dbReference type="InterPro" id="IPR052150">
    <property type="entry name" value="MsrB_Met_sulfoxide_reductase"/>
</dbReference>
<dbReference type="PROSITE" id="PS51790">
    <property type="entry name" value="MSRB"/>
    <property type="match status" value="1"/>
</dbReference>
<dbReference type="PANTHER" id="PTHR46755:SF5">
    <property type="entry name" value="METHIONINE-R-SULFOXIDE REDUCTASE B1"/>
    <property type="match status" value="1"/>
</dbReference>
<dbReference type="GO" id="GO:0005634">
    <property type="term" value="C:nucleus"/>
    <property type="evidence" value="ECO:0007669"/>
    <property type="project" value="UniProtKB-SubCell"/>
</dbReference>
<evidence type="ECO:0000256" key="8">
    <source>
        <dbReference type="ARBA" id="ARBA00022723"/>
    </source>
</evidence>
<dbReference type="EMBL" id="JAKMXF010000302">
    <property type="protein sequence ID" value="KAI6651636.1"/>
    <property type="molecule type" value="Genomic_DNA"/>
</dbReference>
<feature type="domain" description="MsrB" evidence="17">
    <location>
        <begin position="234"/>
        <end position="344"/>
    </location>
</feature>
<evidence type="ECO:0000256" key="15">
    <source>
        <dbReference type="ARBA" id="ARBA00046083"/>
    </source>
</evidence>
<evidence type="ECO:0000313" key="18">
    <source>
        <dbReference type="EMBL" id="KAI6651636.1"/>
    </source>
</evidence>
<evidence type="ECO:0000256" key="6">
    <source>
        <dbReference type="ARBA" id="ARBA00022490"/>
    </source>
</evidence>
<comment type="cofactor">
    <cofactor evidence="1">
        <name>Zn(2+)</name>
        <dbReference type="ChEBI" id="CHEBI:29105"/>
    </cofactor>
</comment>
<reference evidence="18 19" key="1">
    <citation type="journal article" date="2023" name="BMC Biol.">
        <title>The compact genome of the sponge Oopsacas minuta (Hexactinellida) is lacking key metazoan core genes.</title>
        <authorList>
            <person name="Santini S."/>
            <person name="Schenkelaars Q."/>
            <person name="Jourda C."/>
            <person name="Duchesne M."/>
            <person name="Belahbib H."/>
            <person name="Rocher C."/>
            <person name="Selva M."/>
            <person name="Riesgo A."/>
            <person name="Vervoort M."/>
            <person name="Leys S.P."/>
            <person name="Kodjabachian L."/>
            <person name="Le Bivic A."/>
            <person name="Borchiellini C."/>
            <person name="Claverie J.M."/>
            <person name="Renard E."/>
        </authorList>
    </citation>
    <scope>NUCLEOTIDE SEQUENCE [LARGE SCALE GENOMIC DNA]</scope>
    <source>
        <strain evidence="18">SPO-2</strain>
    </source>
</reference>
<keyword evidence="7" id="KW-0399">Innate immunity</keyword>
<evidence type="ECO:0000256" key="16">
    <source>
        <dbReference type="ARBA" id="ARBA00048488"/>
    </source>
</evidence>
<keyword evidence="13" id="KW-0206">Cytoskeleton</keyword>
<evidence type="ECO:0000256" key="13">
    <source>
        <dbReference type="ARBA" id="ARBA00023212"/>
    </source>
</evidence>
<dbReference type="EC" id="1.8.4.12" evidence="5"/>
<evidence type="ECO:0000256" key="12">
    <source>
        <dbReference type="ARBA" id="ARBA00023002"/>
    </source>
</evidence>
<keyword evidence="10" id="KW-0391">Immunity</keyword>
<sequence>MCAVNIDENSLYVLTDRSITPTNNSRGDGMENICEFSFDIDDIMEGLDVSIDPSDKKEDMGNILDDYINDLAPLGPDEMGEDGNSTSIGSSIVSSEGESSSLFGSSYNAITFVEQCTKDIMDMNTLPDEMEIGPEDSPPLSPLSNYTNSFTQESHTIIPQGEISSLGRAIITTPLDTPADPLLAELKDKLSSLQCFENVHMYKSSERRCFDFSTLSPDDVIRSTENIYNINNKQEKKNSCLSLLSRRSPSPSSRMAFCGFSSEVYKDHFTTGVYTCSNCNYELFDSKSKFKHSSPWPAFTSTVHADSVSKRSETKTAFKVSCGKCKSPLGHEFVGDGPGGGSRF</sequence>
<gene>
    <name evidence="18" type="ORF">LOD99_4887</name>
</gene>
<dbReference type="GO" id="GO:0030091">
    <property type="term" value="P:protein repair"/>
    <property type="evidence" value="ECO:0007669"/>
    <property type="project" value="TreeGrafter"/>
</dbReference>